<feature type="active site" description="Charge relay system" evidence="5">
    <location>
        <position position="326"/>
    </location>
</feature>
<keyword evidence="2 5" id="KW-0645">Protease</keyword>
<dbReference type="InterPro" id="IPR023828">
    <property type="entry name" value="Peptidase_S8_Ser-AS"/>
</dbReference>
<dbReference type="InterPro" id="IPR008979">
    <property type="entry name" value="Galactose-bd-like_sf"/>
</dbReference>
<dbReference type="SUPFAM" id="SSF49785">
    <property type="entry name" value="Galactose-binding domain-like"/>
    <property type="match status" value="1"/>
</dbReference>
<accession>A0A4U6DAT7</accession>
<dbReference type="NCBIfam" id="TIGR04183">
    <property type="entry name" value="Por_Secre_tail"/>
    <property type="match status" value="1"/>
</dbReference>
<dbReference type="PRINTS" id="PR00723">
    <property type="entry name" value="SUBTILISIN"/>
</dbReference>
<feature type="chain" id="PRO_5020589607" evidence="6">
    <location>
        <begin position="22"/>
        <end position="698"/>
    </location>
</feature>
<dbReference type="EMBL" id="SZVO01000002">
    <property type="protein sequence ID" value="TKT93437.1"/>
    <property type="molecule type" value="Genomic_DNA"/>
</dbReference>
<dbReference type="InterPro" id="IPR015500">
    <property type="entry name" value="Peptidase_S8_subtilisin-rel"/>
</dbReference>
<protein>
    <submittedName>
        <fullName evidence="9">T9SS type A sorting domain-containing protein</fullName>
    </submittedName>
</protein>
<dbReference type="RefSeq" id="WP_137339113.1">
    <property type="nucleotide sequence ID" value="NZ_BSQH01000017.1"/>
</dbReference>
<dbReference type="InterPro" id="IPR000209">
    <property type="entry name" value="Peptidase_S8/S53_dom"/>
</dbReference>
<dbReference type="Proteomes" id="UP000304900">
    <property type="component" value="Unassembled WGS sequence"/>
</dbReference>
<proteinExistence type="inferred from homology"/>
<evidence type="ECO:0000259" key="7">
    <source>
        <dbReference type="Pfam" id="PF00082"/>
    </source>
</evidence>
<dbReference type="InterPro" id="IPR036852">
    <property type="entry name" value="Peptidase_S8/S53_dom_sf"/>
</dbReference>
<keyword evidence="4 5" id="KW-0720">Serine protease</keyword>
<evidence type="ECO:0000256" key="5">
    <source>
        <dbReference type="PROSITE-ProRule" id="PRU01240"/>
    </source>
</evidence>
<dbReference type="OrthoDB" id="9792152at2"/>
<evidence type="ECO:0000313" key="10">
    <source>
        <dbReference type="Proteomes" id="UP000304900"/>
    </source>
</evidence>
<gene>
    <name evidence="9" type="ORF">FDK13_06190</name>
</gene>
<dbReference type="Gene3D" id="3.40.50.200">
    <property type="entry name" value="Peptidase S8/S53 domain"/>
    <property type="match status" value="1"/>
</dbReference>
<dbReference type="PROSITE" id="PS51892">
    <property type="entry name" value="SUBTILASE"/>
    <property type="match status" value="1"/>
</dbReference>
<keyword evidence="10" id="KW-1185">Reference proteome</keyword>
<dbReference type="PROSITE" id="PS00138">
    <property type="entry name" value="SUBTILASE_SER"/>
    <property type="match status" value="1"/>
</dbReference>
<name>A0A4U6DAT7_9BACT</name>
<dbReference type="GO" id="GO:0004252">
    <property type="term" value="F:serine-type endopeptidase activity"/>
    <property type="evidence" value="ECO:0007669"/>
    <property type="project" value="UniProtKB-UniRule"/>
</dbReference>
<dbReference type="InterPro" id="IPR055015">
    <property type="entry name" value="GCX_COOH"/>
</dbReference>
<dbReference type="Pfam" id="PF18962">
    <property type="entry name" value="Por_Secre_tail"/>
    <property type="match status" value="1"/>
</dbReference>
<dbReference type="InterPro" id="IPR026444">
    <property type="entry name" value="Secre_tail"/>
</dbReference>
<dbReference type="InterPro" id="IPR051048">
    <property type="entry name" value="Peptidase_S8/S53_subtilisin"/>
</dbReference>
<dbReference type="Gene3D" id="2.60.120.380">
    <property type="match status" value="1"/>
</dbReference>
<comment type="similarity">
    <text evidence="1 5">Belongs to the peptidase S8 family.</text>
</comment>
<feature type="active site" description="Charge relay system" evidence="5">
    <location>
        <position position="125"/>
    </location>
</feature>
<comment type="caution">
    <text evidence="9">The sequence shown here is derived from an EMBL/GenBank/DDBJ whole genome shotgun (WGS) entry which is preliminary data.</text>
</comment>
<feature type="domain" description="Secretion system C-terminal sorting" evidence="8">
    <location>
        <begin position="626"/>
        <end position="695"/>
    </location>
</feature>
<dbReference type="CDD" id="cd04842">
    <property type="entry name" value="Peptidases_S8_Kp43_protease"/>
    <property type="match status" value="1"/>
</dbReference>
<dbReference type="InterPro" id="IPR034058">
    <property type="entry name" value="TagA/B/C/D_pept_dom"/>
</dbReference>
<dbReference type="GO" id="GO:0006508">
    <property type="term" value="P:proteolysis"/>
    <property type="evidence" value="ECO:0007669"/>
    <property type="project" value="UniProtKB-KW"/>
</dbReference>
<evidence type="ECO:0000256" key="6">
    <source>
        <dbReference type="SAM" id="SignalP"/>
    </source>
</evidence>
<evidence type="ECO:0000259" key="8">
    <source>
        <dbReference type="Pfam" id="PF18962"/>
    </source>
</evidence>
<dbReference type="AlphaFoldDB" id="A0A4U6DAT7"/>
<dbReference type="Pfam" id="PF00082">
    <property type="entry name" value="Peptidase_S8"/>
    <property type="match status" value="1"/>
</dbReference>
<reference evidence="9 10" key="1">
    <citation type="submission" date="2019-05" db="EMBL/GenBank/DDBJ databases">
        <title>Dyadobacter AR-3-8 sp. nov., isolated from arctic soil.</title>
        <authorList>
            <person name="Chaudhary D.K."/>
        </authorList>
    </citation>
    <scope>NUCLEOTIDE SEQUENCE [LARGE SCALE GENOMIC DNA]</scope>
    <source>
        <strain evidence="9 10">AR-3-8</strain>
    </source>
</reference>
<feature type="active site" description="Charge relay system" evidence="5">
    <location>
        <position position="155"/>
    </location>
</feature>
<evidence type="ECO:0000256" key="2">
    <source>
        <dbReference type="ARBA" id="ARBA00022670"/>
    </source>
</evidence>
<dbReference type="PANTHER" id="PTHR43399:SF4">
    <property type="entry name" value="CELL WALL-ASSOCIATED PROTEASE"/>
    <property type="match status" value="1"/>
</dbReference>
<keyword evidence="6" id="KW-0732">Signal</keyword>
<evidence type="ECO:0000256" key="4">
    <source>
        <dbReference type="ARBA" id="ARBA00022825"/>
    </source>
</evidence>
<dbReference type="SUPFAM" id="SSF52743">
    <property type="entry name" value="Subtilisin-like"/>
    <property type="match status" value="1"/>
</dbReference>
<keyword evidence="3 5" id="KW-0378">Hydrolase</keyword>
<evidence type="ECO:0000256" key="3">
    <source>
        <dbReference type="ARBA" id="ARBA00022801"/>
    </source>
</evidence>
<sequence>MNILKYYVLTSLLFLSTCSYSQTFMEGQKIMGKSDVLKLKLLSTRHKENYNRALTFAKKRGWDLRKLSKDGVVMIFYGMTDNFQPIYVESLNRNSGITSRANTLYSGGSLGLSVHGESMTAGVWDVGALRVNHEAYENRVIQMDNLGSAAVYYDHPTHVAGTIAASDKFLNGIVRGMAYKSNVHGYDVGGDLGEVANEAAGGLLLSNHSYGASEGSMYYGASNFDEVMYKAPFYLSVWACGNGGGPIDKINPNATVKNGLAVGSVHKVLNYLGPSSVIASTFSSRGPSDDGRVKPDIVAMGDTVFSTIVGVGGTYGPGYGGLSGTSMSAPSVTGTLLLLQQHYANVNSNFMRASTLKGLALHTADEAGLYPGPDITFGWGLINAEKAANAITNNGGVSYISEDSLATGGLYTRELVASGSEPLVATICWTDLPGSPTAIDNDPTPKLVNDLDLRLSANGTTYYPWKLDLSNVTGPAIQGDNNRDNIEKIEIPNPVAGQVYTLRVNHKGTLADNGQRFSVIITGLEECVVNRNIASSVNTISVDHQQASSTILATNTVNTGAEAVYHAGDQVLMTDGFTAVNGSVYRAYIEACSDDYAARKGAVERPVVTYNIPTPDKEITLTDDAVYPNPGNGIFNVKVAGLHEGTVRVINLNGNEFFNKKFKDQQELNIDIKNETPGMYIIRVVSGSKVYTKTIMKF</sequence>
<organism evidence="9 10">
    <name type="scientific">Dyadobacter frigoris</name>
    <dbReference type="NCBI Taxonomy" id="2576211"/>
    <lineage>
        <taxon>Bacteria</taxon>
        <taxon>Pseudomonadati</taxon>
        <taxon>Bacteroidota</taxon>
        <taxon>Cytophagia</taxon>
        <taxon>Cytophagales</taxon>
        <taxon>Spirosomataceae</taxon>
        <taxon>Dyadobacter</taxon>
    </lineage>
</organism>
<dbReference type="PANTHER" id="PTHR43399">
    <property type="entry name" value="SUBTILISIN-RELATED"/>
    <property type="match status" value="1"/>
</dbReference>
<evidence type="ECO:0000256" key="1">
    <source>
        <dbReference type="ARBA" id="ARBA00011073"/>
    </source>
</evidence>
<evidence type="ECO:0000313" key="9">
    <source>
        <dbReference type="EMBL" id="TKT93437.1"/>
    </source>
</evidence>
<dbReference type="NCBIfam" id="NF045639">
    <property type="entry name" value="GCX_COOH"/>
    <property type="match status" value="1"/>
</dbReference>
<feature type="signal peptide" evidence="6">
    <location>
        <begin position="1"/>
        <end position="21"/>
    </location>
</feature>
<feature type="domain" description="Peptidase S8/S53" evidence="7">
    <location>
        <begin position="149"/>
        <end position="380"/>
    </location>
</feature>